<reference evidence="3 4" key="1">
    <citation type="submission" date="2016-04" db="EMBL/GenBank/DDBJ databases">
        <title>Draft genome of Fonsecaea erecta CBS 125763.</title>
        <authorList>
            <person name="Weiss V.A."/>
            <person name="Vicente V.A."/>
            <person name="Raittz R.T."/>
            <person name="Moreno L.F."/>
            <person name="De Souza E.M."/>
            <person name="Pedrosa F.O."/>
            <person name="Steffens M.B."/>
            <person name="Faoro H."/>
            <person name="Tadra-Sfeir M.Z."/>
            <person name="Najafzadeh M.J."/>
            <person name="Felipe M.S."/>
            <person name="Teixeira M."/>
            <person name="Sun J."/>
            <person name="Xi L."/>
            <person name="Gomes R."/>
            <person name="De Azevedo C.M."/>
            <person name="Salgado C.G."/>
            <person name="Da Silva M.B."/>
            <person name="Nascimento M.F."/>
            <person name="Queiroz-Telles F."/>
            <person name="Attili D.S."/>
            <person name="Gorbushina A."/>
        </authorList>
    </citation>
    <scope>NUCLEOTIDE SEQUENCE [LARGE SCALE GENOMIC DNA]</scope>
    <source>
        <strain evidence="3 4">CBS 125763</strain>
    </source>
</reference>
<evidence type="ECO:0000313" key="3">
    <source>
        <dbReference type="EMBL" id="OAP54195.1"/>
    </source>
</evidence>
<comment type="caution">
    <text evidence="3">The sequence shown here is derived from an EMBL/GenBank/DDBJ whole genome shotgun (WGS) entry which is preliminary data.</text>
</comment>
<gene>
    <name evidence="3" type="ORF">AYL99_11730</name>
</gene>
<feature type="domain" description="IMP dehydrogenase/GMP reductase" evidence="2">
    <location>
        <begin position="183"/>
        <end position="229"/>
    </location>
</feature>
<dbReference type="InterPro" id="IPR001093">
    <property type="entry name" value="IMP_DH_GMPRt"/>
</dbReference>
<feature type="region of interest" description="Disordered" evidence="1">
    <location>
        <begin position="213"/>
        <end position="243"/>
    </location>
</feature>
<feature type="compositionally biased region" description="Basic and acidic residues" evidence="1">
    <location>
        <begin position="115"/>
        <end position="126"/>
    </location>
</feature>
<dbReference type="SUPFAM" id="SSF51412">
    <property type="entry name" value="Inosine monophosphate dehydrogenase (IMPDH)"/>
    <property type="match status" value="1"/>
</dbReference>
<sequence length="243" mass="26488">MEPLVKTIDECRSFFMHLVPNLTTWIAAMVRNVRVLGLHDHDAPVCVPDHVLALELPTFMSTYTLASALQSSNTRDVRPFKGALCGADLDDGRPRFRTSKPSTSPKRTVTQESTSSHDRNHNERNKTRGPRKLYVRSVAYRKYGKYVDLWEIYPSRRVMAVRHPQATSVHAVSSFAAKFGGTATSASTVMRGGLLAGTTESPGKSHINRAGELVKADGGMGSIDDMEDKKAGGGGKNSKASNA</sequence>
<proteinExistence type="predicted"/>
<feature type="region of interest" description="Disordered" evidence="1">
    <location>
        <begin position="91"/>
        <end position="131"/>
    </location>
</feature>
<evidence type="ECO:0000259" key="2">
    <source>
        <dbReference type="Pfam" id="PF00478"/>
    </source>
</evidence>
<dbReference type="STRING" id="1367422.A0A178Z543"/>
<name>A0A178Z543_9EURO</name>
<feature type="compositionally biased region" description="Polar residues" evidence="1">
    <location>
        <begin position="99"/>
        <end position="114"/>
    </location>
</feature>
<dbReference type="Proteomes" id="UP000078343">
    <property type="component" value="Unassembled WGS sequence"/>
</dbReference>
<dbReference type="Pfam" id="PF00478">
    <property type="entry name" value="IMPDH"/>
    <property type="match status" value="1"/>
</dbReference>
<dbReference type="EMBL" id="LVYI01000015">
    <property type="protein sequence ID" value="OAP54195.1"/>
    <property type="molecule type" value="Genomic_DNA"/>
</dbReference>
<dbReference type="Gene3D" id="3.20.20.70">
    <property type="entry name" value="Aldolase class I"/>
    <property type="match status" value="1"/>
</dbReference>
<dbReference type="AlphaFoldDB" id="A0A178Z543"/>
<dbReference type="GO" id="GO:0003824">
    <property type="term" value="F:catalytic activity"/>
    <property type="evidence" value="ECO:0007669"/>
    <property type="project" value="InterPro"/>
</dbReference>
<evidence type="ECO:0000313" key="4">
    <source>
        <dbReference type="Proteomes" id="UP000078343"/>
    </source>
</evidence>
<keyword evidence="4" id="KW-1185">Reference proteome</keyword>
<organism evidence="3 4">
    <name type="scientific">Fonsecaea erecta</name>
    <dbReference type="NCBI Taxonomy" id="1367422"/>
    <lineage>
        <taxon>Eukaryota</taxon>
        <taxon>Fungi</taxon>
        <taxon>Dikarya</taxon>
        <taxon>Ascomycota</taxon>
        <taxon>Pezizomycotina</taxon>
        <taxon>Eurotiomycetes</taxon>
        <taxon>Chaetothyriomycetidae</taxon>
        <taxon>Chaetothyriales</taxon>
        <taxon>Herpotrichiellaceae</taxon>
        <taxon>Fonsecaea</taxon>
    </lineage>
</organism>
<evidence type="ECO:0000256" key="1">
    <source>
        <dbReference type="SAM" id="MobiDB-lite"/>
    </source>
</evidence>
<dbReference type="GeneID" id="30015898"/>
<accession>A0A178Z543</accession>
<dbReference type="InterPro" id="IPR013785">
    <property type="entry name" value="Aldolase_TIM"/>
</dbReference>
<dbReference type="OrthoDB" id="416622at2759"/>
<protein>
    <recommendedName>
        <fullName evidence="2">IMP dehydrogenase/GMP reductase domain-containing protein</fullName>
    </recommendedName>
</protein>
<dbReference type="RefSeq" id="XP_018687562.1">
    <property type="nucleotide sequence ID" value="XM_018843235.1"/>
</dbReference>